<proteinExistence type="predicted"/>
<gene>
    <name evidence="1" type="ORF">E2C01_035360</name>
</gene>
<accession>A0A5B7F893</accession>
<keyword evidence="2" id="KW-1185">Reference proteome</keyword>
<sequence length="79" mass="9297">MPKRTLKVLKKLVEAEHRITAKELKEKNSQLLQQVSVWEIHHLKNDLSFDHRAPQHKPILTEKQKQKCPILKEISKVGQ</sequence>
<dbReference type="Proteomes" id="UP000324222">
    <property type="component" value="Unassembled WGS sequence"/>
</dbReference>
<protein>
    <submittedName>
        <fullName evidence="1">Uncharacterized protein</fullName>
    </submittedName>
</protein>
<name>A0A5B7F893_PORTR</name>
<organism evidence="1 2">
    <name type="scientific">Portunus trituberculatus</name>
    <name type="common">Swimming crab</name>
    <name type="synonym">Neptunus trituberculatus</name>
    <dbReference type="NCBI Taxonomy" id="210409"/>
    <lineage>
        <taxon>Eukaryota</taxon>
        <taxon>Metazoa</taxon>
        <taxon>Ecdysozoa</taxon>
        <taxon>Arthropoda</taxon>
        <taxon>Crustacea</taxon>
        <taxon>Multicrustacea</taxon>
        <taxon>Malacostraca</taxon>
        <taxon>Eumalacostraca</taxon>
        <taxon>Eucarida</taxon>
        <taxon>Decapoda</taxon>
        <taxon>Pleocyemata</taxon>
        <taxon>Brachyura</taxon>
        <taxon>Eubrachyura</taxon>
        <taxon>Portunoidea</taxon>
        <taxon>Portunidae</taxon>
        <taxon>Portuninae</taxon>
        <taxon>Portunus</taxon>
    </lineage>
</organism>
<dbReference type="AlphaFoldDB" id="A0A5B7F893"/>
<dbReference type="EMBL" id="VSRR010005173">
    <property type="protein sequence ID" value="MPC41757.1"/>
    <property type="molecule type" value="Genomic_DNA"/>
</dbReference>
<evidence type="ECO:0000313" key="2">
    <source>
        <dbReference type="Proteomes" id="UP000324222"/>
    </source>
</evidence>
<evidence type="ECO:0000313" key="1">
    <source>
        <dbReference type="EMBL" id="MPC41757.1"/>
    </source>
</evidence>
<comment type="caution">
    <text evidence="1">The sequence shown here is derived from an EMBL/GenBank/DDBJ whole genome shotgun (WGS) entry which is preliminary data.</text>
</comment>
<reference evidence="1 2" key="1">
    <citation type="submission" date="2019-05" db="EMBL/GenBank/DDBJ databases">
        <title>Another draft genome of Portunus trituberculatus and its Hox gene families provides insights of decapod evolution.</title>
        <authorList>
            <person name="Jeong J.-H."/>
            <person name="Song I."/>
            <person name="Kim S."/>
            <person name="Choi T."/>
            <person name="Kim D."/>
            <person name="Ryu S."/>
            <person name="Kim W."/>
        </authorList>
    </citation>
    <scope>NUCLEOTIDE SEQUENCE [LARGE SCALE GENOMIC DNA]</scope>
    <source>
        <tissue evidence="1">Muscle</tissue>
    </source>
</reference>